<name>A0A4Q1SKJ4_9BACT</name>
<dbReference type="EMBL" id="SDMK01000001">
    <property type="protein sequence ID" value="RXS97820.1"/>
    <property type="molecule type" value="Genomic_DNA"/>
</dbReference>
<dbReference type="OrthoDB" id="9783299at2"/>
<dbReference type="InterPro" id="IPR025510">
    <property type="entry name" value="DUF4397"/>
</dbReference>
<feature type="domain" description="DUF4397" evidence="1">
    <location>
        <begin position="46"/>
        <end position="160"/>
    </location>
</feature>
<evidence type="ECO:0000259" key="1">
    <source>
        <dbReference type="Pfam" id="PF14344"/>
    </source>
</evidence>
<evidence type="ECO:0000313" key="2">
    <source>
        <dbReference type="EMBL" id="RXS97820.1"/>
    </source>
</evidence>
<dbReference type="Pfam" id="PF14344">
    <property type="entry name" value="DUF4397"/>
    <property type="match status" value="1"/>
</dbReference>
<protein>
    <submittedName>
        <fullName evidence="2">DUF4397 domain-containing protein</fullName>
    </submittedName>
</protein>
<reference evidence="2 3" key="1">
    <citation type="journal article" date="2016" name="Int. J. Syst. Evol. Microbiol.">
        <title>Acidipila dinghuensis sp. nov., an acidobacterium isolated from forest soil.</title>
        <authorList>
            <person name="Jiang Y.W."/>
            <person name="Wang J."/>
            <person name="Chen M.H."/>
            <person name="Lv Y.Y."/>
            <person name="Qiu L.H."/>
        </authorList>
    </citation>
    <scope>NUCLEOTIDE SEQUENCE [LARGE SCALE GENOMIC DNA]</scope>
    <source>
        <strain evidence="2 3">DHOF10</strain>
    </source>
</reference>
<proteinExistence type="predicted"/>
<comment type="caution">
    <text evidence="2">The sequence shown here is derived from an EMBL/GenBank/DDBJ whole genome shotgun (WGS) entry which is preliminary data.</text>
</comment>
<organism evidence="2 3">
    <name type="scientific">Silvibacterium dinghuense</name>
    <dbReference type="NCBI Taxonomy" id="1560006"/>
    <lineage>
        <taxon>Bacteria</taxon>
        <taxon>Pseudomonadati</taxon>
        <taxon>Acidobacteriota</taxon>
        <taxon>Terriglobia</taxon>
        <taxon>Terriglobales</taxon>
        <taxon>Acidobacteriaceae</taxon>
        <taxon>Silvibacterium</taxon>
    </lineage>
</organism>
<dbReference type="PROSITE" id="PS51257">
    <property type="entry name" value="PROKAR_LIPOPROTEIN"/>
    <property type="match status" value="1"/>
</dbReference>
<dbReference type="Proteomes" id="UP000290253">
    <property type="component" value="Unassembled WGS sequence"/>
</dbReference>
<keyword evidence="3" id="KW-1185">Reference proteome</keyword>
<dbReference type="AlphaFoldDB" id="A0A4Q1SKJ4"/>
<gene>
    <name evidence="2" type="ORF">ESZ00_08150</name>
</gene>
<accession>A0A4Q1SKJ4</accession>
<sequence>MRMRGKARQAAKGLDWTAAGWVILAASGALTLTGCESVASTQQSTLVRLIDASSNALGVDLYANGTKIVANQGFPTFSNYADVSSGTISLKVYPTGKTTPVDAQASGTLTAGGQYSLLLTDSGTGEATTLLTDQATAAPSGDFALRIVQEASTVGAVDVYLTTASSITATSSTSTSTSTTSSLSGLTPIVSDLAAGSTMSYTDIADGTYEIVIVPTGTTDVTTTTAYIDSSVTFSSGSVRTLLIANSSTSASNMTAVMGDDLD</sequence>
<evidence type="ECO:0000313" key="3">
    <source>
        <dbReference type="Proteomes" id="UP000290253"/>
    </source>
</evidence>